<comment type="caution">
    <text evidence="2">The sequence shown here is derived from an EMBL/GenBank/DDBJ whole genome shotgun (WGS) entry which is preliminary data.</text>
</comment>
<accession>A0A8T1UNR4</accession>
<dbReference type="EMBL" id="JAENGZ010000157">
    <property type="protein sequence ID" value="KAG6966992.1"/>
    <property type="molecule type" value="Genomic_DNA"/>
</dbReference>
<gene>
    <name evidence="2" type="ORF">JG687_00004527</name>
</gene>
<dbReference type="VEuPathDB" id="FungiDB:PC110_g10396"/>
<protein>
    <submittedName>
        <fullName evidence="2">Uncharacterized protein</fullName>
    </submittedName>
</protein>
<evidence type="ECO:0000313" key="3">
    <source>
        <dbReference type="Proteomes" id="UP000688947"/>
    </source>
</evidence>
<evidence type="ECO:0000256" key="1">
    <source>
        <dbReference type="SAM" id="MobiDB-lite"/>
    </source>
</evidence>
<dbReference type="AlphaFoldDB" id="A0A8T1UNR4"/>
<proteinExistence type="predicted"/>
<evidence type="ECO:0000313" key="2">
    <source>
        <dbReference type="EMBL" id="KAG6966992.1"/>
    </source>
</evidence>
<dbReference type="OrthoDB" id="10270161at2759"/>
<sequence length="118" mass="13129">MQDRVITRKKEEQNSVVCLRVNLWCKVPQTRRTHAAEGGVPRSVLVYIDEVPPKVPRPSTTKDSGCLERQPEVGEGCHGTRWDGRLTGLAGQVARYAGIEAERVASLEPLQMGTEYQV</sequence>
<feature type="region of interest" description="Disordered" evidence="1">
    <location>
        <begin position="52"/>
        <end position="74"/>
    </location>
</feature>
<name>A0A8T1UNR4_9STRA</name>
<organism evidence="2 3">
    <name type="scientific">Phytophthora cactorum</name>
    <dbReference type="NCBI Taxonomy" id="29920"/>
    <lineage>
        <taxon>Eukaryota</taxon>
        <taxon>Sar</taxon>
        <taxon>Stramenopiles</taxon>
        <taxon>Oomycota</taxon>
        <taxon>Peronosporomycetes</taxon>
        <taxon>Peronosporales</taxon>
        <taxon>Peronosporaceae</taxon>
        <taxon>Phytophthora</taxon>
    </lineage>
</organism>
<dbReference type="Proteomes" id="UP000688947">
    <property type="component" value="Unassembled WGS sequence"/>
</dbReference>
<reference evidence="2" key="1">
    <citation type="submission" date="2021-01" db="EMBL/GenBank/DDBJ databases">
        <title>Phytophthora aleatoria, a newly-described species from Pinus radiata is distinct from Phytophthora cactorum isolates based on comparative genomics.</title>
        <authorList>
            <person name="Mcdougal R."/>
            <person name="Panda P."/>
            <person name="Williams N."/>
            <person name="Studholme D.J."/>
        </authorList>
    </citation>
    <scope>NUCLEOTIDE SEQUENCE</scope>
    <source>
        <strain evidence="2">NZFS 3830</strain>
    </source>
</reference>